<dbReference type="OrthoDB" id="4005299at2759"/>
<dbReference type="Proteomes" id="UP000094801">
    <property type="component" value="Unassembled WGS sequence"/>
</dbReference>
<feature type="transmembrane region" description="Helical" evidence="2">
    <location>
        <begin position="553"/>
        <end position="575"/>
    </location>
</feature>
<dbReference type="Pfam" id="PF10355">
    <property type="entry name" value="Ytp1"/>
    <property type="match status" value="1"/>
</dbReference>
<accession>A0A1E4T390</accession>
<keyword evidence="2" id="KW-0812">Transmembrane</keyword>
<feature type="transmembrane region" description="Helical" evidence="2">
    <location>
        <begin position="399"/>
        <end position="418"/>
    </location>
</feature>
<dbReference type="PANTHER" id="PTHR31685:SF3">
    <property type="entry name" value="INTEGRAL MEMBRANE PROTEIN (AFU_ORTHOLOGUE AFUA_6G12730)"/>
    <property type="match status" value="1"/>
</dbReference>
<evidence type="ECO:0000256" key="1">
    <source>
        <dbReference type="SAM" id="MobiDB-lite"/>
    </source>
</evidence>
<feature type="domain" description="Protein YTP1-like C-terminal" evidence="4">
    <location>
        <begin position="279"/>
        <end position="577"/>
    </location>
</feature>
<name>A0A1E4T390_9ASCO</name>
<evidence type="ECO:0000259" key="3">
    <source>
        <dbReference type="Pfam" id="PF10348"/>
    </source>
</evidence>
<dbReference type="InterPro" id="IPR018825">
    <property type="entry name" value="DUF2427"/>
</dbReference>
<dbReference type="PANTHER" id="PTHR31685">
    <property type="entry name" value="INTEGRAL MEMBRANE PROTEIN (AFU_ORTHOLOGUE AFUA_6G12730)-RELATED"/>
    <property type="match status" value="1"/>
</dbReference>
<feature type="transmembrane region" description="Helical" evidence="2">
    <location>
        <begin position="68"/>
        <end position="89"/>
    </location>
</feature>
<evidence type="ECO:0000313" key="5">
    <source>
        <dbReference type="EMBL" id="ODV86138.1"/>
    </source>
</evidence>
<feature type="region of interest" description="Disordered" evidence="1">
    <location>
        <begin position="208"/>
        <end position="234"/>
    </location>
</feature>
<feature type="transmembrane region" description="Helical" evidence="2">
    <location>
        <begin position="302"/>
        <end position="321"/>
    </location>
</feature>
<dbReference type="STRING" id="983967.A0A1E4T390"/>
<gene>
    <name evidence="5" type="ORF">CANARDRAFT_175082</name>
</gene>
<evidence type="ECO:0008006" key="7">
    <source>
        <dbReference type="Google" id="ProtNLM"/>
    </source>
</evidence>
<proteinExistence type="predicted"/>
<dbReference type="Pfam" id="PF10348">
    <property type="entry name" value="DUF2427"/>
    <property type="match status" value="1"/>
</dbReference>
<sequence>MDMAANPSPTETTTDIDYATLKPVAHEAMHMHGIPILQTKLSPAEHLYWDNYNTTTYFTIDSPHKSQLYIHLFLLISSFVFLYPIVLVLNNLNSKWYLPALTLHTILILTSLFSYSIFIDSVPDLYPGNAYTKMNVGLFIMSVAQFFIAILYVAKRWNQNSTYLKAASKDTIEMNNMTFSPSSTLYEFSDNHGSDLVSHDSFDLELQEEGEGDDSSDTVRNRSPSPAPKKSTSSKISSKLDTVLMKLFAIPLINKGTQLFGFIITTCFNLLNFGLMFYFWVLLPTGVSVLNCMGQGNRVFNLLAHFIKGGVFLALGILSLARYSGGFTKLGWAWNLSYISKFERSNSIWYRFQPNTCMITMEMMESSLILFYGSTNIFLEHLAASGGEWTAKDLQHVSIAFMYIGCGLCGVIAELKLANWRRDRFYSQVKETNLDLSSIVNVTPGFSPNPFPAFTIFWTGLLMSSHQQASELSTKIHVQWGSLLTYGSVVRLVTMAMLIYWPKTKSSIEVCKPTRPFTELITSFCLICGGFVFMQSTDQVIDALEWRGLTSMFTLNVSVGIVSLLMAWIMCVFSFKDWLKGKMYN</sequence>
<feature type="transmembrane region" description="Helical" evidence="2">
    <location>
        <begin position="368"/>
        <end position="387"/>
    </location>
</feature>
<feature type="transmembrane region" description="Helical" evidence="2">
    <location>
        <begin position="514"/>
        <end position="533"/>
    </location>
</feature>
<feature type="transmembrane region" description="Helical" evidence="2">
    <location>
        <begin position="259"/>
        <end position="282"/>
    </location>
</feature>
<evidence type="ECO:0000256" key="2">
    <source>
        <dbReference type="SAM" id="Phobius"/>
    </source>
</evidence>
<feature type="transmembrane region" description="Helical" evidence="2">
    <location>
        <begin position="136"/>
        <end position="154"/>
    </location>
</feature>
<feature type="transmembrane region" description="Helical" evidence="2">
    <location>
        <begin position="483"/>
        <end position="502"/>
    </location>
</feature>
<organism evidence="5 6">
    <name type="scientific">[Candida] arabinofermentans NRRL YB-2248</name>
    <dbReference type="NCBI Taxonomy" id="983967"/>
    <lineage>
        <taxon>Eukaryota</taxon>
        <taxon>Fungi</taxon>
        <taxon>Dikarya</taxon>
        <taxon>Ascomycota</taxon>
        <taxon>Saccharomycotina</taxon>
        <taxon>Pichiomycetes</taxon>
        <taxon>Pichiales</taxon>
        <taxon>Pichiaceae</taxon>
        <taxon>Ogataea</taxon>
        <taxon>Ogataea/Candida clade</taxon>
    </lineage>
</organism>
<evidence type="ECO:0000313" key="6">
    <source>
        <dbReference type="Proteomes" id="UP000094801"/>
    </source>
</evidence>
<evidence type="ECO:0000259" key="4">
    <source>
        <dbReference type="Pfam" id="PF10355"/>
    </source>
</evidence>
<keyword evidence="2" id="KW-0472">Membrane</keyword>
<dbReference type="AlphaFoldDB" id="A0A1E4T390"/>
<feature type="transmembrane region" description="Helical" evidence="2">
    <location>
        <begin position="96"/>
        <end position="116"/>
    </location>
</feature>
<feature type="transmembrane region" description="Helical" evidence="2">
    <location>
        <begin position="439"/>
        <end position="463"/>
    </location>
</feature>
<feature type="domain" description="DUF2427" evidence="3">
    <location>
        <begin position="51"/>
        <end position="151"/>
    </location>
</feature>
<dbReference type="InterPro" id="IPR018827">
    <property type="entry name" value="YTP1_C"/>
</dbReference>
<dbReference type="EMBL" id="KV453850">
    <property type="protein sequence ID" value="ODV86138.1"/>
    <property type="molecule type" value="Genomic_DNA"/>
</dbReference>
<reference evidence="6" key="1">
    <citation type="submission" date="2016-04" db="EMBL/GenBank/DDBJ databases">
        <title>Comparative genomics of biotechnologically important yeasts.</title>
        <authorList>
            <consortium name="DOE Joint Genome Institute"/>
            <person name="Riley R."/>
            <person name="Haridas S."/>
            <person name="Wolfe K.H."/>
            <person name="Lopes M.R."/>
            <person name="Hittinger C.T."/>
            <person name="Goker M."/>
            <person name="Salamov A."/>
            <person name="Wisecaver J."/>
            <person name="Long T.M."/>
            <person name="Aerts A.L."/>
            <person name="Barry K."/>
            <person name="Choi C."/>
            <person name="Clum A."/>
            <person name="Coughlan A.Y."/>
            <person name="Deshpande S."/>
            <person name="Douglass A.P."/>
            <person name="Hanson S.J."/>
            <person name="Klenk H.-P."/>
            <person name="Labutti K."/>
            <person name="Lapidus A."/>
            <person name="Lindquist E."/>
            <person name="Lipzen A."/>
            <person name="Meier-Kolthoff J.P."/>
            <person name="Ohm R.A."/>
            <person name="Otillar R.P."/>
            <person name="Pangilinan J."/>
            <person name="Peng Y."/>
            <person name="Rokas A."/>
            <person name="Rosa C.A."/>
            <person name="Scheuner C."/>
            <person name="Sibirny A.A."/>
            <person name="Slot J.C."/>
            <person name="Stielow J.B."/>
            <person name="Sun H."/>
            <person name="Kurtzman C.P."/>
            <person name="Blackwell M."/>
            <person name="Grigoriev I.V."/>
            <person name="Jeffries T.W."/>
        </authorList>
    </citation>
    <scope>NUCLEOTIDE SEQUENCE [LARGE SCALE GENOMIC DNA]</scope>
    <source>
        <strain evidence="6">NRRL YB-2248</strain>
    </source>
</reference>
<keyword evidence="2" id="KW-1133">Transmembrane helix</keyword>
<keyword evidence="6" id="KW-1185">Reference proteome</keyword>
<protein>
    <recommendedName>
        <fullName evidence="7">Protein YTP1-like C-terminal domain-containing protein</fullName>
    </recommendedName>
</protein>